<dbReference type="Proteomes" id="UP000539313">
    <property type="component" value="Unassembled WGS sequence"/>
</dbReference>
<organism evidence="2 3">
    <name type="scientific">Thermomonospora cellulosilytica</name>
    <dbReference type="NCBI Taxonomy" id="1411118"/>
    <lineage>
        <taxon>Bacteria</taxon>
        <taxon>Bacillati</taxon>
        <taxon>Actinomycetota</taxon>
        <taxon>Actinomycetes</taxon>
        <taxon>Streptosporangiales</taxon>
        <taxon>Thermomonosporaceae</taxon>
        <taxon>Thermomonospora</taxon>
    </lineage>
</organism>
<feature type="region of interest" description="Disordered" evidence="1">
    <location>
        <begin position="244"/>
        <end position="323"/>
    </location>
</feature>
<gene>
    <name evidence="2" type="ORF">HNR21_006159</name>
</gene>
<reference evidence="2 3" key="1">
    <citation type="submission" date="2020-08" db="EMBL/GenBank/DDBJ databases">
        <title>Sequencing the genomes of 1000 actinobacteria strains.</title>
        <authorList>
            <person name="Klenk H.-P."/>
        </authorList>
    </citation>
    <scope>NUCLEOTIDE SEQUENCE [LARGE SCALE GENOMIC DNA]</scope>
    <source>
        <strain evidence="2 3">DSM 45823</strain>
    </source>
</reference>
<comment type="caution">
    <text evidence="2">The sequence shown here is derived from an EMBL/GenBank/DDBJ whole genome shotgun (WGS) entry which is preliminary data.</text>
</comment>
<accession>A0A7W3RBQ3</accession>
<feature type="compositionally biased region" description="Low complexity" evidence="1">
    <location>
        <begin position="249"/>
        <end position="270"/>
    </location>
</feature>
<sequence>MTIEQQHPDPITEGLVHTGQRLVQCITISVLVRQIQARYEFRRQRARLLRNLQAERHATQTAKAAFEQARTRWAPAHDPEWLKHADLLRVAEAWSAALPYAADHALAASAVRKCEQRLRELHPHAMQHYDRYRQNGLSPEEAMRETIPFFTRTPNVRTGEPAAERPALLTGTGTRWTTDHHSPDRQDHIEHRQRHYAAQLINALRAHHLIQGLDDLSDEDLHTALKTTTNLPEHVIAQAIRQVAEESKAGTTPATATPRPAPRTAGETPPNLAQTRTPGQVAADDFPYDIREAIHLATQQPLDTPAPKRPHQNIHTRHRRPNR</sequence>
<dbReference type="EMBL" id="JACJII010000001">
    <property type="protein sequence ID" value="MBA9007277.1"/>
    <property type="molecule type" value="Genomic_DNA"/>
</dbReference>
<evidence type="ECO:0000313" key="3">
    <source>
        <dbReference type="Proteomes" id="UP000539313"/>
    </source>
</evidence>
<protein>
    <submittedName>
        <fullName evidence="2">Uncharacterized protein</fullName>
    </submittedName>
</protein>
<evidence type="ECO:0000313" key="2">
    <source>
        <dbReference type="EMBL" id="MBA9007277.1"/>
    </source>
</evidence>
<dbReference type="AlphaFoldDB" id="A0A7W3RBQ3"/>
<feature type="compositionally biased region" description="Basic residues" evidence="1">
    <location>
        <begin position="308"/>
        <end position="323"/>
    </location>
</feature>
<keyword evidence="3" id="KW-1185">Reference proteome</keyword>
<dbReference type="RefSeq" id="WP_182707900.1">
    <property type="nucleotide sequence ID" value="NZ_JACJII010000001.1"/>
</dbReference>
<proteinExistence type="predicted"/>
<name>A0A7W3RBQ3_9ACTN</name>
<evidence type="ECO:0000256" key="1">
    <source>
        <dbReference type="SAM" id="MobiDB-lite"/>
    </source>
</evidence>